<dbReference type="InterPro" id="IPR008373">
    <property type="entry name" value="Saposin"/>
</dbReference>
<gene>
    <name evidence="5" type="ORF">GSLYS_00003910001</name>
</gene>
<dbReference type="GO" id="GO:0006665">
    <property type="term" value="P:sphingolipid metabolic process"/>
    <property type="evidence" value="ECO:0007669"/>
    <property type="project" value="InterPro"/>
</dbReference>
<dbReference type="PRINTS" id="PR01797">
    <property type="entry name" value="SAPOSIN"/>
</dbReference>
<dbReference type="SMART" id="SM00741">
    <property type="entry name" value="SapB"/>
    <property type="match status" value="2"/>
</dbReference>
<feature type="domain" description="Saposin B-type" evidence="4">
    <location>
        <begin position="166"/>
        <end position="243"/>
    </location>
</feature>
<dbReference type="PROSITE" id="PS51257">
    <property type="entry name" value="PROKAR_LIPOPROTEIN"/>
    <property type="match status" value="1"/>
</dbReference>
<dbReference type="InterPro" id="IPR051428">
    <property type="entry name" value="Sphingo_Act-Surfact_Prot"/>
</dbReference>
<dbReference type="Proteomes" id="UP001497497">
    <property type="component" value="Unassembled WGS sequence"/>
</dbReference>
<dbReference type="InterPro" id="IPR008139">
    <property type="entry name" value="SaposinB_dom"/>
</dbReference>
<feature type="chain" id="PRO_5043640360" description="Saposin B-type domain-containing protein" evidence="3">
    <location>
        <begin position="20"/>
        <end position="243"/>
    </location>
</feature>
<dbReference type="PROSITE" id="PS50015">
    <property type="entry name" value="SAP_B"/>
    <property type="match status" value="2"/>
</dbReference>
<keyword evidence="2" id="KW-0325">Glycoprotein</keyword>
<name>A0AAV2H843_LYMST</name>
<reference evidence="5 6" key="1">
    <citation type="submission" date="2024-04" db="EMBL/GenBank/DDBJ databases">
        <authorList>
            <consortium name="Genoscope - CEA"/>
            <person name="William W."/>
        </authorList>
    </citation>
    <scope>NUCLEOTIDE SEQUENCE [LARGE SCALE GENOMIC DNA]</scope>
</reference>
<accession>A0AAV2H843</accession>
<dbReference type="Gene3D" id="1.10.225.10">
    <property type="entry name" value="Saposin-like"/>
    <property type="match status" value="2"/>
</dbReference>
<evidence type="ECO:0000313" key="6">
    <source>
        <dbReference type="Proteomes" id="UP001497497"/>
    </source>
</evidence>
<sequence>MKLIALSFILLVSIGCVSALPANQDGSAAQVESPEEGLPFCYVCLVVMEKLDYLIQQNASQPEIDEILYNLCNLTTGTVRDECIKAIPWVEGQLQNGFDPQAACIKLMLCSSSSVNEAVHLNDVFAPGPGRPNFRSLKSLGSDLKQQMIRRLTGGKLSRCSGLLCTAADCELCKKVISLMDKDLFKDKDKLLAAINKLCHGLAPPADSTCLTTVDAQFPIWWDYFFQHIVTPDDICDVLKLCP</sequence>
<evidence type="ECO:0000256" key="2">
    <source>
        <dbReference type="ARBA" id="ARBA00023180"/>
    </source>
</evidence>
<evidence type="ECO:0000259" key="4">
    <source>
        <dbReference type="PROSITE" id="PS50015"/>
    </source>
</evidence>
<keyword evidence="6" id="KW-1185">Reference proteome</keyword>
<proteinExistence type="predicted"/>
<keyword evidence="1" id="KW-1015">Disulfide bond</keyword>
<dbReference type="GO" id="GO:0005764">
    <property type="term" value="C:lysosome"/>
    <property type="evidence" value="ECO:0007669"/>
    <property type="project" value="InterPro"/>
</dbReference>
<dbReference type="SUPFAM" id="SSF47862">
    <property type="entry name" value="Saposin"/>
    <property type="match status" value="2"/>
</dbReference>
<feature type="signal peptide" evidence="3">
    <location>
        <begin position="1"/>
        <end position="19"/>
    </location>
</feature>
<protein>
    <recommendedName>
        <fullName evidence="4">Saposin B-type domain-containing protein</fullName>
    </recommendedName>
</protein>
<dbReference type="GO" id="GO:0016020">
    <property type="term" value="C:membrane"/>
    <property type="evidence" value="ECO:0007669"/>
    <property type="project" value="GOC"/>
</dbReference>
<evidence type="ECO:0000256" key="1">
    <source>
        <dbReference type="ARBA" id="ARBA00023157"/>
    </source>
</evidence>
<dbReference type="AlphaFoldDB" id="A0AAV2H843"/>
<evidence type="ECO:0000256" key="3">
    <source>
        <dbReference type="SAM" id="SignalP"/>
    </source>
</evidence>
<evidence type="ECO:0000313" key="5">
    <source>
        <dbReference type="EMBL" id="CAL1529755.1"/>
    </source>
</evidence>
<organism evidence="5 6">
    <name type="scientific">Lymnaea stagnalis</name>
    <name type="common">Great pond snail</name>
    <name type="synonym">Helix stagnalis</name>
    <dbReference type="NCBI Taxonomy" id="6523"/>
    <lineage>
        <taxon>Eukaryota</taxon>
        <taxon>Metazoa</taxon>
        <taxon>Spiralia</taxon>
        <taxon>Lophotrochozoa</taxon>
        <taxon>Mollusca</taxon>
        <taxon>Gastropoda</taxon>
        <taxon>Heterobranchia</taxon>
        <taxon>Euthyneura</taxon>
        <taxon>Panpulmonata</taxon>
        <taxon>Hygrophila</taxon>
        <taxon>Lymnaeoidea</taxon>
        <taxon>Lymnaeidae</taxon>
        <taxon>Lymnaea</taxon>
    </lineage>
</organism>
<dbReference type="EMBL" id="CAXITT010000054">
    <property type="protein sequence ID" value="CAL1529755.1"/>
    <property type="molecule type" value="Genomic_DNA"/>
</dbReference>
<feature type="domain" description="Saposin B-type" evidence="4">
    <location>
        <begin position="37"/>
        <end position="114"/>
    </location>
</feature>
<dbReference type="InterPro" id="IPR011001">
    <property type="entry name" value="Saposin-like"/>
</dbReference>
<comment type="caution">
    <text evidence="5">The sequence shown here is derived from an EMBL/GenBank/DDBJ whole genome shotgun (WGS) entry which is preliminary data.</text>
</comment>
<dbReference type="PANTHER" id="PTHR11480">
    <property type="entry name" value="SAPOSIN-RELATED"/>
    <property type="match status" value="1"/>
</dbReference>
<keyword evidence="3" id="KW-0732">Signal</keyword>